<dbReference type="AlphaFoldDB" id="A0AA38WQV6"/>
<comment type="caution">
    <text evidence="1">The sequence shown here is derived from an EMBL/GenBank/DDBJ whole genome shotgun (WGS) entry which is preliminary data.</text>
</comment>
<organism evidence="1 2">
    <name type="scientific">Centaurea solstitialis</name>
    <name type="common">yellow star-thistle</name>
    <dbReference type="NCBI Taxonomy" id="347529"/>
    <lineage>
        <taxon>Eukaryota</taxon>
        <taxon>Viridiplantae</taxon>
        <taxon>Streptophyta</taxon>
        <taxon>Embryophyta</taxon>
        <taxon>Tracheophyta</taxon>
        <taxon>Spermatophyta</taxon>
        <taxon>Magnoliopsida</taxon>
        <taxon>eudicotyledons</taxon>
        <taxon>Gunneridae</taxon>
        <taxon>Pentapetalae</taxon>
        <taxon>asterids</taxon>
        <taxon>campanulids</taxon>
        <taxon>Asterales</taxon>
        <taxon>Asteraceae</taxon>
        <taxon>Carduoideae</taxon>
        <taxon>Cardueae</taxon>
        <taxon>Centaureinae</taxon>
        <taxon>Centaurea</taxon>
    </lineage>
</organism>
<accession>A0AA38WQV6</accession>
<proteinExistence type="predicted"/>
<name>A0AA38WQV6_9ASTR</name>
<evidence type="ECO:0000313" key="1">
    <source>
        <dbReference type="EMBL" id="KAJ9562280.1"/>
    </source>
</evidence>
<reference evidence="1" key="1">
    <citation type="submission" date="2023-03" db="EMBL/GenBank/DDBJ databases">
        <title>Chromosome-scale reference genome and RAD-based genetic map of yellow starthistle (Centaurea solstitialis) reveal putative structural variation and QTLs associated with invader traits.</title>
        <authorList>
            <person name="Reatini B."/>
            <person name="Cang F.A."/>
            <person name="Jiang Q."/>
            <person name="Mckibben M.T.W."/>
            <person name="Barker M.S."/>
            <person name="Rieseberg L.H."/>
            <person name="Dlugosch K.M."/>
        </authorList>
    </citation>
    <scope>NUCLEOTIDE SEQUENCE</scope>
    <source>
        <strain evidence="1">CAN-66</strain>
        <tissue evidence="1">Leaf</tissue>
    </source>
</reference>
<sequence>MAMMEAFVHDPLITWCVFNFNEVTQISTLATKNAQPAVNSDEAAAGSSGSTTTGAREYGIDRVIRWHSCRGTIKFKEM</sequence>
<dbReference type="Proteomes" id="UP001172457">
    <property type="component" value="Chromosome 2"/>
</dbReference>
<gene>
    <name evidence="1" type="ORF">OSB04_007440</name>
</gene>
<feature type="non-terminal residue" evidence="1">
    <location>
        <position position="1"/>
    </location>
</feature>
<dbReference type="EMBL" id="JARYMX010000002">
    <property type="protein sequence ID" value="KAJ9562280.1"/>
    <property type="molecule type" value="Genomic_DNA"/>
</dbReference>
<evidence type="ECO:0000313" key="2">
    <source>
        <dbReference type="Proteomes" id="UP001172457"/>
    </source>
</evidence>
<keyword evidence="2" id="KW-1185">Reference proteome</keyword>
<protein>
    <submittedName>
        <fullName evidence="1">Uncharacterized protein</fullName>
    </submittedName>
</protein>